<gene>
    <name evidence="11" type="ORF">QSP1433_LOCUS9081</name>
</gene>
<evidence type="ECO:0000259" key="8">
    <source>
        <dbReference type="PROSITE" id="PS51133"/>
    </source>
</evidence>
<dbReference type="SUPFAM" id="SSF46942">
    <property type="entry name" value="Elongation factor TFIIS domain 2"/>
    <property type="match status" value="1"/>
</dbReference>
<dbReference type="InterPro" id="IPR003618">
    <property type="entry name" value="TFIIS_cen_dom"/>
</dbReference>
<dbReference type="CDD" id="cd13749">
    <property type="entry name" value="Zn-ribbon_TFIIS"/>
    <property type="match status" value="1"/>
</dbReference>
<evidence type="ECO:0000256" key="4">
    <source>
        <dbReference type="ARBA" id="ARBA00023242"/>
    </source>
</evidence>
<evidence type="ECO:0000259" key="9">
    <source>
        <dbReference type="PROSITE" id="PS51319"/>
    </source>
</evidence>
<keyword evidence="2 5" id="KW-0863">Zinc-finger</keyword>
<evidence type="ECO:0000256" key="6">
    <source>
        <dbReference type="PROSITE-ProRule" id="PRU00649"/>
    </source>
</evidence>
<evidence type="ECO:0000256" key="1">
    <source>
        <dbReference type="ARBA" id="ARBA00022723"/>
    </source>
</evidence>
<dbReference type="InterPro" id="IPR036575">
    <property type="entry name" value="TFIIS_cen_dom_sf"/>
</dbReference>
<feature type="region of interest" description="Disordered" evidence="7">
    <location>
        <begin position="81"/>
        <end position="139"/>
    </location>
</feature>
<dbReference type="PANTHER" id="PTHR11477:SF0">
    <property type="entry name" value="IP08861P-RELATED"/>
    <property type="match status" value="1"/>
</dbReference>
<dbReference type="InterPro" id="IPR035100">
    <property type="entry name" value="TF_IIS-typ"/>
</dbReference>
<dbReference type="EMBL" id="HBHK01014423">
    <property type="protein sequence ID" value="CAD9686199.1"/>
    <property type="molecule type" value="Transcribed_RNA"/>
</dbReference>
<evidence type="ECO:0000256" key="3">
    <source>
        <dbReference type="ARBA" id="ARBA00022833"/>
    </source>
</evidence>
<accession>A0A7S2S0T2</accession>
<dbReference type="GO" id="GO:0005634">
    <property type="term" value="C:nucleus"/>
    <property type="evidence" value="ECO:0007669"/>
    <property type="project" value="UniProtKB-SubCell"/>
</dbReference>
<dbReference type="AlphaFoldDB" id="A0A7S2S0T2"/>
<sequence>MAKDVVLEVGRLRKELKKHGAEEKILLDLLDAVGEQDIDRQVLKDTGIGKTVAKLAKDDRSAVAARAKQLLEKLKNLAKAGKGDKKVPTLDRQSSTSSVNMFSATEPDTPSASATNEAPEESGNADAPASKAKLEKVPLPADPKRKRTCDLIQAIFAEDEKSYSKEHIINVSAHIELAMCNEFGASTANYKQKYRQLKSNFNLNKSLKERVLTGNLLGDVLVKMSNEELLSEDKAEANRKYEEEVFNSARQDWLDSKREDMMKAVGINIQGGMYTCSRCGSKKTTHYQKQTRSADEPMTVFVQCTKCPNRWRC</sequence>
<dbReference type="InterPro" id="IPR001222">
    <property type="entry name" value="Znf_TFIIS"/>
</dbReference>
<dbReference type="SUPFAM" id="SSF47676">
    <property type="entry name" value="Conserved domain common to transcription factors TFIIS, elongin A, CRSP70"/>
    <property type="match status" value="1"/>
</dbReference>
<feature type="compositionally biased region" description="Polar residues" evidence="7">
    <location>
        <begin position="91"/>
        <end position="116"/>
    </location>
</feature>
<dbReference type="InterPro" id="IPR035441">
    <property type="entry name" value="TFIIS/LEDGF_dom_sf"/>
</dbReference>
<evidence type="ECO:0000256" key="2">
    <source>
        <dbReference type="ARBA" id="ARBA00022771"/>
    </source>
</evidence>
<protein>
    <recommendedName>
        <fullName evidence="12">Transcription elongation factor S-II</fullName>
    </recommendedName>
</protein>
<dbReference type="PROSITE" id="PS51319">
    <property type="entry name" value="TFIIS_N"/>
    <property type="match status" value="1"/>
</dbReference>
<dbReference type="PROSITE" id="PS51321">
    <property type="entry name" value="TFIIS_CENTRAL"/>
    <property type="match status" value="1"/>
</dbReference>
<feature type="domain" description="TFIIS central" evidence="10">
    <location>
        <begin position="144"/>
        <end position="257"/>
    </location>
</feature>
<dbReference type="Pfam" id="PF08711">
    <property type="entry name" value="Med26"/>
    <property type="match status" value="1"/>
</dbReference>
<evidence type="ECO:0008006" key="12">
    <source>
        <dbReference type="Google" id="ProtNLM"/>
    </source>
</evidence>
<dbReference type="Pfam" id="PF07500">
    <property type="entry name" value="TFIIS_M"/>
    <property type="match status" value="1"/>
</dbReference>
<dbReference type="GO" id="GO:0003676">
    <property type="term" value="F:nucleic acid binding"/>
    <property type="evidence" value="ECO:0007669"/>
    <property type="project" value="InterPro"/>
</dbReference>
<dbReference type="GO" id="GO:0008270">
    <property type="term" value="F:zinc ion binding"/>
    <property type="evidence" value="ECO:0007669"/>
    <property type="project" value="UniProtKB-KW"/>
</dbReference>
<dbReference type="SMART" id="SM00510">
    <property type="entry name" value="TFS2M"/>
    <property type="match status" value="1"/>
</dbReference>
<dbReference type="PANTHER" id="PTHR11477">
    <property type="entry name" value="TRANSCRIPTION FACTOR S-II ZINC FINGER DOMAIN-CONTAINING PROTEIN"/>
    <property type="match status" value="1"/>
</dbReference>
<keyword evidence="3" id="KW-0862">Zinc</keyword>
<dbReference type="Gene3D" id="1.10.472.30">
    <property type="entry name" value="Transcription elongation factor S-II, central domain"/>
    <property type="match status" value="1"/>
</dbReference>
<organism evidence="11">
    <name type="scientific">Mucochytrium quahogii</name>
    <dbReference type="NCBI Taxonomy" id="96639"/>
    <lineage>
        <taxon>Eukaryota</taxon>
        <taxon>Sar</taxon>
        <taxon>Stramenopiles</taxon>
        <taxon>Bigyra</taxon>
        <taxon>Labyrinthulomycetes</taxon>
        <taxon>Thraustochytrida</taxon>
        <taxon>Thraustochytriidae</taxon>
        <taxon>Mucochytrium</taxon>
    </lineage>
</organism>
<keyword evidence="4 6" id="KW-0539">Nucleus</keyword>
<evidence type="ECO:0000259" key="10">
    <source>
        <dbReference type="PROSITE" id="PS51321"/>
    </source>
</evidence>
<dbReference type="Gene3D" id="2.20.25.10">
    <property type="match status" value="1"/>
</dbReference>
<dbReference type="SMART" id="SM00440">
    <property type="entry name" value="ZnF_C2C2"/>
    <property type="match status" value="1"/>
</dbReference>
<evidence type="ECO:0000256" key="7">
    <source>
        <dbReference type="SAM" id="MobiDB-lite"/>
    </source>
</evidence>
<dbReference type="PIRSF" id="PIRSF006704">
    <property type="entry name" value="TF_IIS"/>
    <property type="match status" value="1"/>
</dbReference>
<keyword evidence="1" id="KW-0479">Metal-binding</keyword>
<dbReference type="InterPro" id="IPR017923">
    <property type="entry name" value="TFIIS_N"/>
</dbReference>
<dbReference type="Gene3D" id="1.20.930.10">
    <property type="entry name" value="Conserved domain common to transcription factors TFIIS, elongin A, CRSP70"/>
    <property type="match status" value="1"/>
</dbReference>
<evidence type="ECO:0000313" key="11">
    <source>
        <dbReference type="EMBL" id="CAD9686199.1"/>
    </source>
</evidence>
<feature type="domain" description="TFIIS N-terminal" evidence="9">
    <location>
        <begin position="4"/>
        <end position="81"/>
    </location>
</feature>
<reference evidence="11" key="1">
    <citation type="submission" date="2021-01" db="EMBL/GenBank/DDBJ databases">
        <authorList>
            <person name="Corre E."/>
            <person name="Pelletier E."/>
            <person name="Niang G."/>
            <person name="Scheremetjew M."/>
            <person name="Finn R."/>
            <person name="Kale V."/>
            <person name="Holt S."/>
            <person name="Cochrane G."/>
            <person name="Meng A."/>
            <person name="Brown T."/>
            <person name="Cohen L."/>
        </authorList>
    </citation>
    <scope>NUCLEOTIDE SEQUENCE</scope>
    <source>
        <strain evidence="11">NY070348D</strain>
    </source>
</reference>
<dbReference type="Pfam" id="PF01096">
    <property type="entry name" value="Zn_ribbon_TFIIS"/>
    <property type="match status" value="1"/>
</dbReference>
<feature type="domain" description="TFIIS-type" evidence="8">
    <location>
        <begin position="272"/>
        <end position="312"/>
    </location>
</feature>
<proteinExistence type="predicted"/>
<dbReference type="PROSITE" id="PS51133">
    <property type="entry name" value="ZF_TFIIS_2"/>
    <property type="match status" value="1"/>
</dbReference>
<name>A0A7S2S0T2_9STRA</name>
<comment type="subcellular location">
    <subcellularLocation>
        <location evidence="6">Nucleus</location>
    </subcellularLocation>
</comment>
<evidence type="ECO:0000256" key="5">
    <source>
        <dbReference type="PROSITE-ProRule" id="PRU00472"/>
    </source>
</evidence>
<dbReference type="GO" id="GO:0006351">
    <property type="term" value="P:DNA-templated transcription"/>
    <property type="evidence" value="ECO:0007669"/>
    <property type="project" value="InterPro"/>
</dbReference>
<dbReference type="SUPFAM" id="SSF57783">
    <property type="entry name" value="Zinc beta-ribbon"/>
    <property type="match status" value="1"/>
</dbReference>